<accession>A0A8H6HFQ2</accession>
<dbReference type="AlphaFoldDB" id="A0A8H6HFQ2"/>
<dbReference type="OrthoDB" id="2890556at2759"/>
<dbReference type="SUPFAM" id="SSF52047">
    <property type="entry name" value="RNI-like"/>
    <property type="match status" value="1"/>
</dbReference>
<evidence type="ECO:0000313" key="4">
    <source>
        <dbReference type="Proteomes" id="UP000521943"/>
    </source>
</evidence>
<organism evidence="3 4">
    <name type="scientific">Ephemerocybe angulata</name>
    <dbReference type="NCBI Taxonomy" id="980116"/>
    <lineage>
        <taxon>Eukaryota</taxon>
        <taxon>Fungi</taxon>
        <taxon>Dikarya</taxon>
        <taxon>Basidiomycota</taxon>
        <taxon>Agaricomycotina</taxon>
        <taxon>Agaricomycetes</taxon>
        <taxon>Agaricomycetidae</taxon>
        <taxon>Agaricales</taxon>
        <taxon>Agaricineae</taxon>
        <taxon>Psathyrellaceae</taxon>
        <taxon>Ephemerocybe</taxon>
    </lineage>
</organism>
<keyword evidence="1" id="KW-0175">Coiled coil</keyword>
<dbReference type="PANTHER" id="PTHR38926">
    <property type="entry name" value="F-BOX DOMAIN CONTAINING PROTEIN, EXPRESSED"/>
    <property type="match status" value="1"/>
</dbReference>
<sequence length="532" mass="60268">MPQPVLPSIDERFSHLLNGNYPLEPLEVASIQDAIDAETLAIAKLQLAIRKLQQEVNEHESKREVYEAFLSPLRRGLLPQEILGEIFGFALGLPGKLTSNSDELKRLCLVCKSWRHAALAHPALWAKLKLYAKLEHPPDMEKVRTWLQRSGGLPKKLAIRVFGDHCTDESEGKPCPLAFRGLAAFLADGPTLDELSLKGQSDKCLEQLIGLVKRDQLNTNTPVQPWGTVRSLALGMVKFQSSETQSSWRVLYDLPPLTSLSITFPNLLWDSTELIPERPLPFGSLTNLTLRCDWPAVWILRNLENCNKLQHLVLDAHQVYRRDADTFDAQAKPILLPKLRTLHFRHMISFSLDTQILQKLRMPSLERIDLEFNAADSEIHSFPEHDSSRQHLYLDFKAMTQGINCVSSLQTLRLGEEFGISSAGLLHILKLLPSLVNLIFDNVSMDPDLFERAGCTKSLLPRLRALEINDGYGDFNPDDVCAYLIKRKDSATEETPDYFEELIMSTAFQDRHNADESAEKLRRRGVRVDIEI</sequence>
<evidence type="ECO:0000313" key="3">
    <source>
        <dbReference type="EMBL" id="KAF6744946.1"/>
    </source>
</evidence>
<dbReference type="InterPro" id="IPR036047">
    <property type="entry name" value="F-box-like_dom_sf"/>
</dbReference>
<protein>
    <recommendedName>
        <fullName evidence="2">F-box domain-containing protein</fullName>
    </recommendedName>
</protein>
<proteinExistence type="predicted"/>
<keyword evidence="4" id="KW-1185">Reference proteome</keyword>
<dbReference type="EMBL" id="JACGCI010000112">
    <property type="protein sequence ID" value="KAF6744946.1"/>
    <property type="molecule type" value="Genomic_DNA"/>
</dbReference>
<gene>
    <name evidence="3" type="ORF">DFP72DRAFT_1051663</name>
</gene>
<dbReference type="Pfam" id="PF12937">
    <property type="entry name" value="F-box-like"/>
    <property type="match status" value="1"/>
</dbReference>
<dbReference type="SUPFAM" id="SSF81383">
    <property type="entry name" value="F-box domain"/>
    <property type="match status" value="1"/>
</dbReference>
<dbReference type="PANTHER" id="PTHR38926:SF72">
    <property type="entry name" value="IM:7136021-RELATED"/>
    <property type="match status" value="1"/>
</dbReference>
<dbReference type="InterPro" id="IPR032675">
    <property type="entry name" value="LRR_dom_sf"/>
</dbReference>
<feature type="coiled-coil region" evidence="1">
    <location>
        <begin position="35"/>
        <end position="69"/>
    </location>
</feature>
<dbReference type="Gene3D" id="1.20.1280.50">
    <property type="match status" value="1"/>
</dbReference>
<name>A0A8H6HFQ2_9AGAR</name>
<evidence type="ECO:0000256" key="1">
    <source>
        <dbReference type="SAM" id="Coils"/>
    </source>
</evidence>
<comment type="caution">
    <text evidence="3">The sequence shown here is derived from an EMBL/GenBank/DDBJ whole genome shotgun (WGS) entry which is preliminary data.</text>
</comment>
<dbReference type="Proteomes" id="UP000521943">
    <property type="component" value="Unassembled WGS sequence"/>
</dbReference>
<feature type="domain" description="F-box" evidence="2">
    <location>
        <begin position="78"/>
        <end position="128"/>
    </location>
</feature>
<reference evidence="3 4" key="1">
    <citation type="submission" date="2020-07" db="EMBL/GenBank/DDBJ databases">
        <title>Comparative genomics of pyrophilous fungi reveals a link between fire events and developmental genes.</title>
        <authorList>
            <consortium name="DOE Joint Genome Institute"/>
            <person name="Steindorff A.S."/>
            <person name="Carver A."/>
            <person name="Calhoun S."/>
            <person name="Stillman K."/>
            <person name="Liu H."/>
            <person name="Lipzen A."/>
            <person name="Pangilinan J."/>
            <person name="Labutti K."/>
            <person name="Bruns T.D."/>
            <person name="Grigoriev I.V."/>
        </authorList>
    </citation>
    <scope>NUCLEOTIDE SEQUENCE [LARGE SCALE GENOMIC DNA]</scope>
    <source>
        <strain evidence="3 4">CBS 144469</strain>
    </source>
</reference>
<evidence type="ECO:0000259" key="2">
    <source>
        <dbReference type="Pfam" id="PF12937"/>
    </source>
</evidence>
<dbReference type="Gene3D" id="3.80.10.10">
    <property type="entry name" value="Ribonuclease Inhibitor"/>
    <property type="match status" value="1"/>
</dbReference>
<dbReference type="InterPro" id="IPR001810">
    <property type="entry name" value="F-box_dom"/>
</dbReference>